<comment type="caution">
    <text evidence="1">The sequence shown here is derived from an EMBL/GenBank/DDBJ whole genome shotgun (WGS) entry which is preliminary data.</text>
</comment>
<reference evidence="1 2" key="1">
    <citation type="submission" date="2018-03" db="EMBL/GenBank/DDBJ databases">
        <title>Genomic Encyclopedia of Archaeal and Bacterial Type Strains, Phase II (KMG-II): from individual species to whole genera.</title>
        <authorList>
            <person name="Goeker M."/>
        </authorList>
    </citation>
    <scope>NUCLEOTIDE SEQUENCE [LARGE SCALE GENOMIC DNA]</scope>
    <source>
        <strain evidence="1 2">DSM 28229</strain>
    </source>
</reference>
<gene>
    <name evidence="1" type="ORF">BC781_101994</name>
</gene>
<dbReference type="Proteomes" id="UP000245535">
    <property type="component" value="Unassembled WGS sequence"/>
</dbReference>
<evidence type="ECO:0000313" key="1">
    <source>
        <dbReference type="EMBL" id="PWJ44623.1"/>
    </source>
</evidence>
<proteinExistence type="predicted"/>
<evidence type="ECO:0000313" key="2">
    <source>
        <dbReference type="Proteomes" id="UP000245535"/>
    </source>
</evidence>
<keyword evidence="2" id="KW-1185">Reference proteome</keyword>
<dbReference type="AlphaFoldDB" id="A0A315ZHE9"/>
<dbReference type="OrthoDB" id="232763at2"/>
<organism evidence="1 2">
    <name type="scientific">Sediminitomix flava</name>
    <dbReference type="NCBI Taxonomy" id="379075"/>
    <lineage>
        <taxon>Bacteria</taxon>
        <taxon>Pseudomonadati</taxon>
        <taxon>Bacteroidota</taxon>
        <taxon>Cytophagia</taxon>
        <taxon>Cytophagales</taxon>
        <taxon>Flammeovirgaceae</taxon>
        <taxon>Sediminitomix</taxon>
    </lineage>
</organism>
<dbReference type="EMBL" id="QGDO01000001">
    <property type="protein sequence ID" value="PWJ44623.1"/>
    <property type="molecule type" value="Genomic_DNA"/>
</dbReference>
<sequence>MEKRYQLCIIFFLIGILSFTSQLGEAQKRYKNEFAFGLHLDSLFVAEGANEFDTLFNRKIFLSRVKRHLNTKGSNEPKLLDSLVSQLFFSDFLFKLDTAGDRAPLEFVQLHQQSGTPLLRFRDLSRDTPVSYIDILLKRTKTNFQIIDFYDHYSATWFSEEVEQAFIGEELARAADQKNELWLTDLYRLRALMAEKDYEGALTFYTLLPKEIKQQQSFLLLAIQASVYLPYYKEETLLKWSEKLFADQPAFSITKIHLAEVKEDYQSLIEELEVLKSLIGNDPYLQLLKADANFRDKDYEKGKLICEHLIKSDDLAFEASLLWYQYAKLRSNEKDMKRMSSKLQKEFDYSPL</sequence>
<protein>
    <submittedName>
        <fullName evidence="1">Uncharacterized protein</fullName>
    </submittedName>
</protein>
<name>A0A315ZHE9_SEDFL</name>
<dbReference type="RefSeq" id="WP_109616105.1">
    <property type="nucleotide sequence ID" value="NZ_QGDO01000001.1"/>
</dbReference>
<accession>A0A315ZHE9</accession>